<dbReference type="AlphaFoldDB" id="A0A0F8WLD0"/>
<evidence type="ECO:0000313" key="2">
    <source>
        <dbReference type="EMBL" id="KKK57687.1"/>
    </source>
</evidence>
<dbReference type="Pfam" id="PF08309">
    <property type="entry name" value="LVIVD"/>
    <property type="match status" value="2"/>
</dbReference>
<keyword evidence="1" id="KW-0812">Transmembrane</keyword>
<keyword evidence="1" id="KW-1133">Transmembrane helix</keyword>
<comment type="caution">
    <text evidence="2">The sequence shown here is derived from an EMBL/GenBank/DDBJ whole genome shotgun (WGS) entry which is preliminary data.</text>
</comment>
<reference evidence="2" key="1">
    <citation type="journal article" date="2015" name="Nature">
        <title>Complex archaea that bridge the gap between prokaryotes and eukaryotes.</title>
        <authorList>
            <person name="Spang A."/>
            <person name="Saw J.H."/>
            <person name="Jorgensen S.L."/>
            <person name="Zaremba-Niedzwiedzka K."/>
            <person name="Martijn J."/>
            <person name="Lind A.E."/>
            <person name="van Eijk R."/>
            <person name="Schleper C."/>
            <person name="Guy L."/>
            <person name="Ettema T.J."/>
        </authorList>
    </citation>
    <scope>NUCLEOTIDE SEQUENCE</scope>
</reference>
<protein>
    <submittedName>
        <fullName evidence="2">Uncharacterized protein</fullName>
    </submittedName>
</protein>
<feature type="non-terminal residue" evidence="2">
    <location>
        <position position="1"/>
    </location>
</feature>
<gene>
    <name evidence="2" type="ORF">LCGC14_3051960</name>
</gene>
<dbReference type="InterPro" id="IPR013211">
    <property type="entry name" value="LVIVD"/>
</dbReference>
<dbReference type="Gene3D" id="2.60.40.10">
    <property type="entry name" value="Immunoglobulins"/>
    <property type="match status" value="1"/>
</dbReference>
<feature type="transmembrane region" description="Helical" evidence="1">
    <location>
        <begin position="258"/>
        <end position="279"/>
    </location>
</feature>
<proteinExistence type="predicted"/>
<dbReference type="InterPro" id="IPR013783">
    <property type="entry name" value="Ig-like_fold"/>
</dbReference>
<sequence>DYAYVADGLSGLAVINVFDPTNPGAPIYEDTPGYAFGVYVSVHENYAYVADADKGLAIIHIGEMLSPIIIDTPDDFSVDFGYTGVDISWTATDQDPSNYTIALQGTGIVSGPSAWSNGTEVIYNVTNGLPVGEYTYTIKFTDDYGNFSTDTVTMAVIDVANPIITNAPSDFTVDFGYIGKNITWTATDQTPNTYNITLQGGGTVYGPRAWANGTPITYNIPEDLVAGEYIYTIKFIDDYDNFITDTVTMTINERNSPAIISFGIYFIIPLLFGIILMILRSRKKYHKRRHNQF</sequence>
<evidence type="ECO:0000256" key="1">
    <source>
        <dbReference type="SAM" id="Phobius"/>
    </source>
</evidence>
<keyword evidence="1" id="KW-0472">Membrane</keyword>
<name>A0A0F8WLD0_9ZZZZ</name>
<dbReference type="EMBL" id="LAZR01064353">
    <property type="protein sequence ID" value="KKK57687.1"/>
    <property type="molecule type" value="Genomic_DNA"/>
</dbReference>
<accession>A0A0F8WLD0</accession>
<organism evidence="2">
    <name type="scientific">marine sediment metagenome</name>
    <dbReference type="NCBI Taxonomy" id="412755"/>
    <lineage>
        <taxon>unclassified sequences</taxon>
        <taxon>metagenomes</taxon>
        <taxon>ecological metagenomes</taxon>
    </lineage>
</organism>